<sequence length="193" mass="21599">MGKIVVSSNVTLDGVIQDPDGQEGFKHGGWFKQFVGKDLEAWAENETDETLHAEAMLLGRKSDEWFAARTPGRTEPWAERMNSLPKYVVSSTSKKPKWTNATVLKDVVKVVSRLKQEVSGDILIYGSCQLVRTLIEHRLVDEFRLIVFPVVLGAGERLFGETTDKTPLRLVRSQTLGEGLLLVIYEVVRAASR</sequence>
<dbReference type="InterPro" id="IPR050765">
    <property type="entry name" value="Riboflavin_Biosynth_HTPR"/>
</dbReference>
<dbReference type="RefSeq" id="WP_377327703.1">
    <property type="nucleotide sequence ID" value="NZ_JBHSNG010000013.1"/>
</dbReference>
<name>A0ABW0SY61_9GAMM</name>
<keyword evidence="3" id="KW-1185">Reference proteome</keyword>
<evidence type="ECO:0000259" key="1">
    <source>
        <dbReference type="Pfam" id="PF01872"/>
    </source>
</evidence>
<dbReference type="SUPFAM" id="SSF53597">
    <property type="entry name" value="Dihydrofolate reductase-like"/>
    <property type="match status" value="1"/>
</dbReference>
<evidence type="ECO:0000313" key="2">
    <source>
        <dbReference type="EMBL" id="MFC5582019.1"/>
    </source>
</evidence>
<feature type="domain" description="Bacterial bifunctional deaminase-reductase C-terminal" evidence="1">
    <location>
        <begin position="3"/>
        <end position="182"/>
    </location>
</feature>
<dbReference type="InterPro" id="IPR024072">
    <property type="entry name" value="DHFR-like_dom_sf"/>
</dbReference>
<organism evidence="2 3">
    <name type="scientific">Rhodanobacter terrae</name>
    <dbReference type="NCBI Taxonomy" id="418647"/>
    <lineage>
        <taxon>Bacteria</taxon>
        <taxon>Pseudomonadati</taxon>
        <taxon>Pseudomonadota</taxon>
        <taxon>Gammaproteobacteria</taxon>
        <taxon>Lysobacterales</taxon>
        <taxon>Rhodanobacteraceae</taxon>
        <taxon>Rhodanobacter</taxon>
    </lineage>
</organism>
<gene>
    <name evidence="2" type="ORF">ACFPPB_12930</name>
</gene>
<dbReference type="PANTHER" id="PTHR38011">
    <property type="entry name" value="DIHYDROFOLATE REDUCTASE FAMILY PROTEIN (AFU_ORTHOLOGUE AFUA_8G06820)"/>
    <property type="match status" value="1"/>
</dbReference>
<evidence type="ECO:0000313" key="3">
    <source>
        <dbReference type="Proteomes" id="UP001596111"/>
    </source>
</evidence>
<dbReference type="Pfam" id="PF01872">
    <property type="entry name" value="RibD_C"/>
    <property type="match status" value="1"/>
</dbReference>
<proteinExistence type="predicted"/>
<dbReference type="InterPro" id="IPR002734">
    <property type="entry name" value="RibDG_C"/>
</dbReference>
<dbReference type="Gene3D" id="3.40.430.10">
    <property type="entry name" value="Dihydrofolate Reductase, subunit A"/>
    <property type="match status" value="1"/>
</dbReference>
<accession>A0ABW0SY61</accession>
<reference evidence="3" key="1">
    <citation type="journal article" date="2019" name="Int. J. Syst. Evol. Microbiol.">
        <title>The Global Catalogue of Microorganisms (GCM) 10K type strain sequencing project: providing services to taxonomists for standard genome sequencing and annotation.</title>
        <authorList>
            <consortium name="The Broad Institute Genomics Platform"/>
            <consortium name="The Broad Institute Genome Sequencing Center for Infectious Disease"/>
            <person name="Wu L."/>
            <person name="Ma J."/>
        </authorList>
    </citation>
    <scope>NUCLEOTIDE SEQUENCE [LARGE SCALE GENOMIC DNA]</scope>
    <source>
        <strain evidence="3">CGMCC 1.13587</strain>
    </source>
</reference>
<dbReference type="Proteomes" id="UP001596111">
    <property type="component" value="Unassembled WGS sequence"/>
</dbReference>
<comment type="caution">
    <text evidence="2">The sequence shown here is derived from an EMBL/GenBank/DDBJ whole genome shotgun (WGS) entry which is preliminary data.</text>
</comment>
<dbReference type="EMBL" id="JBHSNG010000013">
    <property type="protein sequence ID" value="MFC5582019.1"/>
    <property type="molecule type" value="Genomic_DNA"/>
</dbReference>
<dbReference type="PANTHER" id="PTHR38011:SF11">
    <property type="entry name" value="2,5-DIAMINO-6-RIBOSYLAMINO-4(3H)-PYRIMIDINONE 5'-PHOSPHATE REDUCTASE"/>
    <property type="match status" value="1"/>
</dbReference>
<protein>
    <submittedName>
        <fullName evidence="2">Dihydrofolate reductase family protein</fullName>
    </submittedName>
</protein>